<name>R7ZHM3_LYSSH</name>
<dbReference type="InterPro" id="IPR011024">
    <property type="entry name" value="G_crystallin-like"/>
</dbReference>
<evidence type="ECO:0000256" key="5">
    <source>
        <dbReference type="ARBA" id="ARBA00030474"/>
    </source>
</evidence>
<sequence length="417" mass="47647">MVILKSKNVIASMCVLFTVLFSSVGAHQTSLAASERDNINLSEWMREIPNSNTLAEISIPGTHDSGTFRLEDPIKSVWAKTQENDFRYQMDHGVRFFDIRGRVTDDNTIVLHHGPIYLYVTLQQFINEAKEFLKSHPSETIIMSLKEEYESMPGAKESFAKTFENMYFGDSIFLKTEGNITLGDSRGKIVLLRRYSGSTMTGGFKNFGWKDNATFTSTTNGNVKITVQDKYNVNYEEKKAAIDSMLKETVLNKDNPNHIHINFTSLSSGGTAWSSPYYYASYLNSISAAKVRLDHLKNLDTKAGWIIMDYIGDRWDPKLYEEIIRANFRYPPTDEPHLFEHIDGEGIDFTNLPHSKWNDQVSSILLKSYTEITIYEHSNFTGKSVTLTNTTNSAQLFNLTTYNFNDKMSSYTWKLIR</sequence>
<dbReference type="EC" id="4.6.1.13" evidence="2"/>
<protein>
    <recommendedName>
        <fullName evidence="3">1-phosphatidylinositol phosphodiesterase</fullName>
        <ecNumber evidence="2">4.6.1.13</ecNumber>
    </recommendedName>
    <alternativeName>
        <fullName evidence="5">Phosphatidylinositol diacylglycerol-lyase</fullName>
    </alternativeName>
    <alternativeName>
        <fullName evidence="6">Phosphatidylinositol-specific phospholipase C</fullName>
    </alternativeName>
</protein>
<evidence type="ECO:0000256" key="6">
    <source>
        <dbReference type="ARBA" id="ARBA00030782"/>
    </source>
</evidence>
<evidence type="ECO:0000259" key="8">
    <source>
        <dbReference type="SMART" id="SM00148"/>
    </source>
</evidence>
<comment type="caution">
    <text evidence="9">The sequence shown here is derived from an EMBL/GenBank/DDBJ whole genome shotgun (WGS) entry which is preliminary data.</text>
</comment>
<dbReference type="PROSITE" id="PS50007">
    <property type="entry name" value="PIPLC_X_DOMAIN"/>
    <property type="match status" value="1"/>
</dbReference>
<dbReference type="AlphaFoldDB" id="R7ZHM3"/>
<dbReference type="EMBL" id="AQPX01000010">
    <property type="protein sequence ID" value="EON73549.1"/>
    <property type="molecule type" value="Genomic_DNA"/>
</dbReference>
<dbReference type="SUPFAM" id="SSF49695">
    <property type="entry name" value="gamma-Crystallin-like"/>
    <property type="match status" value="1"/>
</dbReference>
<dbReference type="PANTHER" id="PTHR13593:SF113">
    <property type="entry name" value="SI:DKEY-266F7.9"/>
    <property type="match status" value="1"/>
</dbReference>
<evidence type="ECO:0000256" key="2">
    <source>
        <dbReference type="ARBA" id="ARBA00012581"/>
    </source>
</evidence>
<dbReference type="GO" id="GO:0016042">
    <property type="term" value="P:lipid catabolic process"/>
    <property type="evidence" value="ECO:0007669"/>
    <property type="project" value="UniProtKB-KW"/>
</dbReference>
<dbReference type="InterPro" id="IPR017946">
    <property type="entry name" value="PLC-like_Pdiesterase_TIM-brl"/>
</dbReference>
<dbReference type="PATRIC" id="fig|1285586.5.peg.1240"/>
<dbReference type="eggNOG" id="COG0823">
    <property type="taxonomic scope" value="Bacteria"/>
</dbReference>
<dbReference type="Gene3D" id="3.20.20.190">
    <property type="entry name" value="Phosphatidylinositol (PI) phosphodiesterase"/>
    <property type="match status" value="1"/>
</dbReference>
<dbReference type="SMART" id="SM00148">
    <property type="entry name" value="PLCXc"/>
    <property type="match status" value="1"/>
</dbReference>
<accession>R7ZHM3</accession>
<evidence type="ECO:0000256" key="7">
    <source>
        <dbReference type="SAM" id="SignalP"/>
    </source>
</evidence>
<keyword evidence="9" id="KW-0456">Lyase</keyword>
<feature type="chain" id="PRO_5039228568" description="1-phosphatidylinositol phosphodiesterase" evidence="7">
    <location>
        <begin position="27"/>
        <end position="417"/>
    </location>
</feature>
<keyword evidence="7" id="KW-0732">Signal</keyword>
<dbReference type="Proteomes" id="UP000013911">
    <property type="component" value="Unassembled WGS sequence"/>
</dbReference>
<dbReference type="Gene3D" id="2.60.20.10">
    <property type="entry name" value="Crystallins"/>
    <property type="match status" value="1"/>
</dbReference>
<dbReference type="Pfam" id="PF00388">
    <property type="entry name" value="PI-PLC-X"/>
    <property type="match status" value="1"/>
</dbReference>
<feature type="signal peptide" evidence="7">
    <location>
        <begin position="1"/>
        <end position="26"/>
    </location>
</feature>
<organism evidence="9 10">
    <name type="scientific">Lysinibacillus sphaericus OT4b.31</name>
    <dbReference type="NCBI Taxonomy" id="1285586"/>
    <lineage>
        <taxon>Bacteria</taxon>
        <taxon>Bacillati</taxon>
        <taxon>Bacillota</taxon>
        <taxon>Bacilli</taxon>
        <taxon>Bacillales</taxon>
        <taxon>Bacillaceae</taxon>
        <taxon>Lysinibacillus</taxon>
    </lineage>
</organism>
<evidence type="ECO:0000256" key="1">
    <source>
        <dbReference type="ARBA" id="ARBA00001316"/>
    </source>
</evidence>
<gene>
    <name evidence="9" type="ORF">H131_06148</name>
</gene>
<keyword evidence="4" id="KW-0442">Lipid degradation</keyword>
<proteinExistence type="predicted"/>
<dbReference type="PANTHER" id="PTHR13593">
    <property type="match status" value="1"/>
</dbReference>
<reference evidence="9 10" key="1">
    <citation type="submission" date="2013-04" db="EMBL/GenBank/DDBJ databases">
        <title>Draft genome of the heavy metal tolerant bacterium Lysinibacillus sphaericus strain OT4b.31.</title>
        <authorList>
            <person name="Pena-Montenegro T.D."/>
            <person name="Dussan J."/>
        </authorList>
    </citation>
    <scope>NUCLEOTIDE SEQUENCE [LARGE SCALE GENOMIC DNA]</scope>
    <source>
        <strain evidence="9 10">OT4b.31</strain>
    </source>
</reference>
<comment type="catalytic activity">
    <reaction evidence="1">
        <text>a 1,2-diacyl-sn-glycero-3-phospho-(1D-myo-inositol) = 1D-myo-inositol 1,2-cyclic phosphate + a 1,2-diacyl-sn-glycerol</text>
        <dbReference type="Rhea" id="RHEA:17093"/>
        <dbReference type="ChEBI" id="CHEBI:17815"/>
        <dbReference type="ChEBI" id="CHEBI:57880"/>
        <dbReference type="ChEBI" id="CHEBI:58484"/>
        <dbReference type="EC" id="4.6.1.13"/>
    </reaction>
</comment>
<dbReference type="SUPFAM" id="SSF51695">
    <property type="entry name" value="PLC-like phosphodiesterases"/>
    <property type="match status" value="1"/>
</dbReference>
<evidence type="ECO:0000313" key="9">
    <source>
        <dbReference type="EMBL" id="EON73549.1"/>
    </source>
</evidence>
<dbReference type="GO" id="GO:0008081">
    <property type="term" value="F:phosphoric diester hydrolase activity"/>
    <property type="evidence" value="ECO:0007669"/>
    <property type="project" value="InterPro"/>
</dbReference>
<feature type="domain" description="Phosphatidylinositol-specific phospholipase C X" evidence="8">
    <location>
        <begin position="51"/>
        <end position="194"/>
    </location>
</feature>
<dbReference type="InterPro" id="IPR051057">
    <property type="entry name" value="PI-PLC_domain"/>
</dbReference>
<evidence type="ECO:0000313" key="10">
    <source>
        <dbReference type="Proteomes" id="UP000013911"/>
    </source>
</evidence>
<keyword evidence="4" id="KW-0443">Lipid metabolism</keyword>
<dbReference type="OrthoDB" id="7191982at2"/>
<evidence type="ECO:0000256" key="3">
    <source>
        <dbReference type="ARBA" id="ARBA00019758"/>
    </source>
</evidence>
<dbReference type="GO" id="GO:0004436">
    <property type="term" value="F:phosphatidylinositol diacylglycerol-lyase activity"/>
    <property type="evidence" value="ECO:0007669"/>
    <property type="project" value="UniProtKB-EC"/>
</dbReference>
<dbReference type="HOGENOM" id="CLU_024117_3_1_9"/>
<evidence type="ECO:0000256" key="4">
    <source>
        <dbReference type="ARBA" id="ARBA00022963"/>
    </source>
</evidence>
<dbReference type="InterPro" id="IPR000909">
    <property type="entry name" value="PLipase_C_PInositol-sp_X_dom"/>
</dbReference>